<feature type="domain" description="Inner membrane protein YgaP-like transmembrane" evidence="2">
    <location>
        <begin position="4"/>
        <end position="64"/>
    </location>
</feature>
<feature type="transmembrane region" description="Helical" evidence="1">
    <location>
        <begin position="37"/>
        <end position="59"/>
    </location>
</feature>
<reference evidence="4" key="1">
    <citation type="journal article" date="2019" name="Int. J. Syst. Evol. Microbiol.">
        <title>The Global Catalogue of Microorganisms (GCM) 10K type strain sequencing project: providing services to taxonomists for standard genome sequencing and annotation.</title>
        <authorList>
            <consortium name="The Broad Institute Genomics Platform"/>
            <consortium name="The Broad Institute Genome Sequencing Center for Infectious Disease"/>
            <person name="Wu L."/>
            <person name="Ma J."/>
        </authorList>
    </citation>
    <scope>NUCLEOTIDE SEQUENCE [LARGE SCALE GENOMIC DNA]</scope>
    <source>
        <strain evidence="4">KCTC 42953</strain>
    </source>
</reference>
<keyword evidence="1" id="KW-0812">Transmembrane</keyword>
<dbReference type="RefSeq" id="WP_232781895.1">
    <property type="nucleotide sequence ID" value="NZ_JBHRTS010000004.1"/>
</dbReference>
<evidence type="ECO:0000313" key="3">
    <source>
        <dbReference type="EMBL" id="MFC3194149.1"/>
    </source>
</evidence>
<dbReference type="InterPro" id="IPR021309">
    <property type="entry name" value="YgaP-like_TM"/>
</dbReference>
<keyword evidence="4" id="KW-1185">Reference proteome</keyword>
<dbReference type="Gene3D" id="6.10.140.1340">
    <property type="match status" value="1"/>
</dbReference>
<protein>
    <submittedName>
        <fullName evidence="3">DUF2892 domain-containing protein</fullName>
    </submittedName>
</protein>
<evidence type="ECO:0000259" key="2">
    <source>
        <dbReference type="Pfam" id="PF11127"/>
    </source>
</evidence>
<organism evidence="3 4">
    <name type="scientific">Marinicella sediminis</name>
    <dbReference type="NCBI Taxonomy" id="1792834"/>
    <lineage>
        <taxon>Bacteria</taxon>
        <taxon>Pseudomonadati</taxon>
        <taxon>Pseudomonadota</taxon>
        <taxon>Gammaproteobacteria</taxon>
        <taxon>Lysobacterales</taxon>
        <taxon>Marinicellaceae</taxon>
        <taxon>Marinicella</taxon>
    </lineage>
</organism>
<comment type="caution">
    <text evidence="3">The sequence shown here is derived from an EMBL/GenBank/DDBJ whole genome shotgun (WGS) entry which is preliminary data.</text>
</comment>
<gene>
    <name evidence="3" type="ORF">ACFODZ_07840</name>
</gene>
<name>A0ABV7J7Q3_9GAMM</name>
<evidence type="ECO:0000256" key="1">
    <source>
        <dbReference type="SAM" id="Phobius"/>
    </source>
</evidence>
<proteinExistence type="predicted"/>
<dbReference type="Pfam" id="PF11127">
    <property type="entry name" value="YgaP-like_TM"/>
    <property type="match status" value="1"/>
</dbReference>
<sequence length="69" mass="7700">MMNVSRMVNMFAGLFVVLSLSLAHLTGQVDLSRISWLWFALFVGLNLFQYSFTGFCPLAKILKAAGVKE</sequence>
<keyword evidence="1" id="KW-0472">Membrane</keyword>
<dbReference type="EMBL" id="JBHRTS010000004">
    <property type="protein sequence ID" value="MFC3194149.1"/>
    <property type="molecule type" value="Genomic_DNA"/>
</dbReference>
<dbReference type="Proteomes" id="UP001595533">
    <property type="component" value="Unassembled WGS sequence"/>
</dbReference>
<accession>A0ABV7J7Q3</accession>
<evidence type="ECO:0000313" key="4">
    <source>
        <dbReference type="Proteomes" id="UP001595533"/>
    </source>
</evidence>
<keyword evidence="1" id="KW-1133">Transmembrane helix</keyword>